<dbReference type="GO" id="GO:0003713">
    <property type="term" value="F:transcription coactivator activity"/>
    <property type="evidence" value="ECO:0007669"/>
    <property type="project" value="TreeGrafter"/>
</dbReference>
<evidence type="ECO:0000256" key="12">
    <source>
        <dbReference type="PROSITE-ProRule" id="PRU00203"/>
    </source>
</evidence>
<keyword evidence="10" id="KW-0539">Nucleus</keyword>
<comment type="catalytic activity">
    <reaction evidence="11">
        <text>L-lysyl-[protein] + acetyl-CoA = N(6)-acetyl-L-lysyl-[protein] + CoA + H(+)</text>
        <dbReference type="Rhea" id="RHEA:45948"/>
        <dbReference type="Rhea" id="RHEA-COMP:9752"/>
        <dbReference type="Rhea" id="RHEA-COMP:10731"/>
        <dbReference type="ChEBI" id="CHEBI:15378"/>
        <dbReference type="ChEBI" id="CHEBI:29969"/>
        <dbReference type="ChEBI" id="CHEBI:57287"/>
        <dbReference type="ChEBI" id="CHEBI:57288"/>
        <dbReference type="ChEBI" id="CHEBI:61930"/>
        <dbReference type="EC" id="2.3.1.48"/>
    </reaction>
</comment>
<evidence type="ECO:0000256" key="1">
    <source>
        <dbReference type="ARBA" id="ARBA00004123"/>
    </source>
</evidence>
<dbReference type="PANTHER" id="PTHR13808:SF1">
    <property type="entry name" value="HISTONE ACETYLTRANSFERASE"/>
    <property type="match status" value="1"/>
</dbReference>
<dbReference type="Gene3D" id="1.20.1020.10">
    <property type="entry name" value="TAZ domain"/>
    <property type="match status" value="1"/>
</dbReference>
<name>A0A6F9DCK9_9ASCI</name>
<keyword evidence="8" id="KW-0805">Transcription regulation</keyword>
<evidence type="ECO:0000256" key="6">
    <source>
        <dbReference type="ARBA" id="ARBA00022833"/>
    </source>
</evidence>
<keyword evidence="3 15" id="KW-0808">Transferase</keyword>
<dbReference type="PROSITE" id="PS50134">
    <property type="entry name" value="ZF_TAZ"/>
    <property type="match status" value="1"/>
</dbReference>
<dbReference type="PANTHER" id="PTHR13808">
    <property type="entry name" value="CBP/P300-RELATED"/>
    <property type="match status" value="1"/>
</dbReference>
<evidence type="ECO:0000256" key="11">
    <source>
        <dbReference type="ARBA" id="ARBA00048017"/>
    </source>
</evidence>
<proteinExistence type="evidence at transcript level"/>
<dbReference type="GO" id="GO:0005634">
    <property type="term" value="C:nucleus"/>
    <property type="evidence" value="ECO:0007669"/>
    <property type="project" value="UniProtKB-SubCell"/>
</dbReference>
<dbReference type="GO" id="GO:0008270">
    <property type="term" value="F:zinc ion binding"/>
    <property type="evidence" value="ECO:0007669"/>
    <property type="project" value="UniProtKB-KW"/>
</dbReference>
<dbReference type="GO" id="GO:0045944">
    <property type="term" value="P:positive regulation of transcription by RNA polymerase II"/>
    <property type="evidence" value="ECO:0007669"/>
    <property type="project" value="TreeGrafter"/>
</dbReference>
<keyword evidence="5 12" id="KW-0863">Zinc-finger</keyword>
<evidence type="ECO:0000256" key="2">
    <source>
        <dbReference type="ARBA" id="ARBA00013184"/>
    </source>
</evidence>
<dbReference type="InterPro" id="IPR013178">
    <property type="entry name" value="Histone_AcTrfase_Rtt109/CBP"/>
</dbReference>
<dbReference type="AlphaFoldDB" id="A0A6F9DCK9"/>
<dbReference type="GO" id="GO:0000123">
    <property type="term" value="C:histone acetyltransferase complex"/>
    <property type="evidence" value="ECO:0007669"/>
    <property type="project" value="TreeGrafter"/>
</dbReference>
<evidence type="ECO:0000256" key="4">
    <source>
        <dbReference type="ARBA" id="ARBA00022723"/>
    </source>
</evidence>
<dbReference type="GO" id="GO:0005667">
    <property type="term" value="C:transcription regulator complex"/>
    <property type="evidence" value="ECO:0007669"/>
    <property type="project" value="TreeGrafter"/>
</dbReference>
<reference evidence="15" key="1">
    <citation type="submission" date="2020-04" db="EMBL/GenBank/DDBJ databases">
        <authorList>
            <person name="Neveu A P."/>
        </authorList>
    </citation>
    <scope>NUCLEOTIDE SEQUENCE</scope>
    <source>
        <tissue evidence="15">Whole embryo</tissue>
    </source>
</reference>
<keyword evidence="7" id="KW-0156">Chromatin regulator</keyword>
<feature type="domain" description="TAZ-type" evidence="14">
    <location>
        <begin position="118"/>
        <end position="202"/>
    </location>
</feature>
<keyword evidence="6 12" id="KW-0862">Zinc</keyword>
<evidence type="ECO:0000256" key="8">
    <source>
        <dbReference type="ARBA" id="ARBA00023015"/>
    </source>
</evidence>
<keyword evidence="4 12" id="KW-0479">Metal-binding</keyword>
<dbReference type="GO" id="GO:0004402">
    <property type="term" value="F:histone acetyltransferase activity"/>
    <property type="evidence" value="ECO:0007669"/>
    <property type="project" value="InterPro"/>
</dbReference>
<organism evidence="15">
    <name type="scientific">Phallusia mammillata</name>
    <dbReference type="NCBI Taxonomy" id="59560"/>
    <lineage>
        <taxon>Eukaryota</taxon>
        <taxon>Metazoa</taxon>
        <taxon>Chordata</taxon>
        <taxon>Tunicata</taxon>
        <taxon>Ascidiacea</taxon>
        <taxon>Phlebobranchia</taxon>
        <taxon>Ascidiidae</taxon>
        <taxon>Phallusia</taxon>
    </lineage>
</organism>
<keyword evidence="9" id="KW-0804">Transcription</keyword>
<dbReference type="EMBL" id="LR784884">
    <property type="protein sequence ID" value="CAB3242806.1"/>
    <property type="molecule type" value="mRNA"/>
</dbReference>
<feature type="region of interest" description="Disordered" evidence="13">
    <location>
        <begin position="286"/>
        <end position="324"/>
    </location>
</feature>
<gene>
    <name evidence="15" type="primary">Ep300</name>
</gene>
<evidence type="ECO:0000259" key="14">
    <source>
        <dbReference type="PROSITE" id="PS50134"/>
    </source>
</evidence>
<dbReference type="InterPro" id="IPR000197">
    <property type="entry name" value="Znf_TAZ"/>
</dbReference>
<evidence type="ECO:0000256" key="9">
    <source>
        <dbReference type="ARBA" id="ARBA00023163"/>
    </source>
</evidence>
<evidence type="ECO:0000256" key="5">
    <source>
        <dbReference type="ARBA" id="ARBA00022771"/>
    </source>
</evidence>
<comment type="subcellular location">
    <subcellularLocation>
        <location evidence="1">Nucleus</location>
    </subcellularLocation>
</comment>
<protein>
    <recommendedName>
        <fullName evidence="2">histone acetyltransferase</fullName>
        <ecNumber evidence="2">2.3.1.48</ecNumber>
    </recommendedName>
</protein>
<dbReference type="Pfam" id="PF02135">
    <property type="entry name" value="zf-TAZ"/>
    <property type="match status" value="1"/>
</dbReference>
<dbReference type="EC" id="2.3.1.48" evidence="2"/>
<evidence type="ECO:0000313" key="15">
    <source>
        <dbReference type="EMBL" id="CAB3242806.1"/>
    </source>
</evidence>
<accession>A0A6F9DCK9</accession>
<dbReference type="InterPro" id="IPR035898">
    <property type="entry name" value="TAZ_dom_sf"/>
</dbReference>
<dbReference type="SUPFAM" id="SSF57933">
    <property type="entry name" value="TAZ domain"/>
    <property type="match status" value="1"/>
</dbReference>
<evidence type="ECO:0000256" key="13">
    <source>
        <dbReference type="SAM" id="MobiDB-lite"/>
    </source>
</evidence>
<feature type="region of interest" description="Disordered" evidence="13">
    <location>
        <begin position="78"/>
        <end position="116"/>
    </location>
</feature>
<feature type="zinc finger region" description="TAZ-type" evidence="12">
    <location>
        <begin position="118"/>
        <end position="202"/>
    </location>
</feature>
<evidence type="ECO:0000256" key="7">
    <source>
        <dbReference type="ARBA" id="ARBA00022853"/>
    </source>
</evidence>
<evidence type="ECO:0000256" key="10">
    <source>
        <dbReference type="ARBA" id="ARBA00023242"/>
    </source>
</evidence>
<dbReference type="SMART" id="SM00551">
    <property type="entry name" value="ZnF_TAZ"/>
    <property type="match status" value="1"/>
</dbReference>
<evidence type="ECO:0000256" key="3">
    <source>
        <dbReference type="ARBA" id="ARBA00022679"/>
    </source>
</evidence>
<sequence length="366" mass="40711">MPQALQSYTSSDASHLTSFTPTISLPIFESPVSNIHDRNPQHGFSNSSFDGSINLNRAYYNQPTFPRGAAHRISQPTRPTIEDTSSFHQNRSQQPEGVQCTRQQVNQMPRSTGISNVDSEKRKRIQYQLFVLLHANKCLNELNGENSSCAVPHCHTMKTVLTHMHNCTEGKQCQVTCCSSSRQIIAHWQQCKNADCSICYPFARPPHLSKTDARSPASKVQMPSYNFESTAPRYHNAHSIHTFNPCGIAAQAYPHNGHSAYTSQNPSQTGVSLSSLCHNNDRVSFNQPNKPALSGSNSNVTQSTAPTQQHQTSVAIDNEQPTTSEKSLCLKMNNKPHSMLQQSHLSTTFFKAANLMVQQLMQMLAR</sequence>
<dbReference type="GO" id="GO:0031490">
    <property type="term" value="F:chromatin DNA binding"/>
    <property type="evidence" value="ECO:0007669"/>
    <property type="project" value="TreeGrafter"/>
</dbReference>